<feature type="transmembrane region" description="Helical" evidence="1">
    <location>
        <begin position="65"/>
        <end position="82"/>
    </location>
</feature>
<keyword evidence="1" id="KW-0812">Transmembrane</keyword>
<evidence type="ECO:0000256" key="1">
    <source>
        <dbReference type="SAM" id="Phobius"/>
    </source>
</evidence>
<accession>A0A3C1KDK4</accession>
<reference evidence="3 4" key="1">
    <citation type="journal article" date="2018" name="Nat. Biotechnol.">
        <title>A standardized bacterial taxonomy based on genome phylogeny substantially revises the tree of life.</title>
        <authorList>
            <person name="Parks D.H."/>
            <person name="Chuvochina M."/>
            <person name="Waite D.W."/>
            <person name="Rinke C."/>
            <person name="Skarshewski A."/>
            <person name="Chaumeil P.A."/>
            <person name="Hugenholtz P."/>
        </authorList>
    </citation>
    <scope>NUCLEOTIDE SEQUENCE [LARGE SCALE GENOMIC DNA]</scope>
    <source>
        <strain evidence="3">UBA9152</strain>
    </source>
</reference>
<comment type="caution">
    <text evidence="3">The sequence shown here is derived from an EMBL/GenBank/DDBJ whole genome shotgun (WGS) entry which is preliminary data.</text>
</comment>
<name>A0A3C1KDK4_9MICO</name>
<sequence>MRRGGDASPLRYPIGMPRAGAIRSAAFPHLRSYCGIVPSTDATAAAHSSTAFRLVARVGFAASRLVHLGIGILAIALAQAHAAEADQTGALQGIARLPGGVLLLWACAATLWALTLWYIVDGLWDRRRNGWSALVSAWSKAAAYLAVGALAAGVALGSASNSEQSAKSTGATLLSLPGGPWLLGALGAAITGVGIGFGWRGLTRGFRESIAFPRGPVGGAALALAVVGYVAKGAALISVGAIMAIAALTVDPAAAGGLDGAFVALLRLPLGTAIVTAIGIGLVAYGLVMFVRTRWAKL</sequence>
<feature type="domain" description="DUF1206" evidence="2">
    <location>
        <begin position="227"/>
        <end position="295"/>
    </location>
</feature>
<keyword evidence="1" id="KW-0472">Membrane</keyword>
<feature type="domain" description="DUF1206" evidence="2">
    <location>
        <begin position="138"/>
        <end position="204"/>
    </location>
</feature>
<feature type="domain" description="DUF1206" evidence="2">
    <location>
        <begin position="58"/>
        <end position="124"/>
    </location>
</feature>
<proteinExistence type="predicted"/>
<keyword evidence="1" id="KW-1133">Transmembrane helix</keyword>
<evidence type="ECO:0000259" key="2">
    <source>
        <dbReference type="Pfam" id="PF06724"/>
    </source>
</evidence>
<dbReference type="EMBL" id="DMNG01000120">
    <property type="protein sequence ID" value="HAN24316.1"/>
    <property type="molecule type" value="Genomic_DNA"/>
</dbReference>
<feature type="transmembrane region" description="Helical" evidence="1">
    <location>
        <begin position="268"/>
        <end position="291"/>
    </location>
</feature>
<organism evidence="3 4">
    <name type="scientific">Microbacterium ginsengisoli</name>
    <dbReference type="NCBI Taxonomy" id="400772"/>
    <lineage>
        <taxon>Bacteria</taxon>
        <taxon>Bacillati</taxon>
        <taxon>Actinomycetota</taxon>
        <taxon>Actinomycetes</taxon>
        <taxon>Micrococcales</taxon>
        <taxon>Microbacteriaceae</taxon>
        <taxon>Microbacterium</taxon>
    </lineage>
</organism>
<feature type="transmembrane region" description="Helical" evidence="1">
    <location>
        <begin position="102"/>
        <end position="120"/>
    </location>
</feature>
<dbReference type="Pfam" id="PF06724">
    <property type="entry name" value="DUF1206"/>
    <property type="match status" value="3"/>
</dbReference>
<evidence type="ECO:0000313" key="4">
    <source>
        <dbReference type="Proteomes" id="UP000257479"/>
    </source>
</evidence>
<dbReference type="OrthoDB" id="4989054at2"/>
<evidence type="ECO:0000313" key="3">
    <source>
        <dbReference type="EMBL" id="HAN24316.1"/>
    </source>
</evidence>
<dbReference type="AlphaFoldDB" id="A0A3C1KDK4"/>
<feature type="transmembrane region" description="Helical" evidence="1">
    <location>
        <begin position="220"/>
        <end position="248"/>
    </location>
</feature>
<feature type="transmembrane region" description="Helical" evidence="1">
    <location>
        <begin position="179"/>
        <end position="199"/>
    </location>
</feature>
<protein>
    <submittedName>
        <fullName evidence="3">DUF1206 domain-containing protein</fullName>
    </submittedName>
</protein>
<gene>
    <name evidence="3" type="ORF">DCP95_07060</name>
</gene>
<dbReference type="InterPro" id="IPR009597">
    <property type="entry name" value="DUF1206"/>
</dbReference>
<dbReference type="Proteomes" id="UP000257479">
    <property type="component" value="Unassembled WGS sequence"/>
</dbReference>
<feature type="transmembrane region" description="Helical" evidence="1">
    <location>
        <begin position="141"/>
        <end position="159"/>
    </location>
</feature>